<evidence type="ECO:0000313" key="5">
    <source>
        <dbReference type="Proteomes" id="UP000275456"/>
    </source>
</evidence>
<accession>A0A3N2AUF7</accession>
<evidence type="ECO:0000313" key="4">
    <source>
        <dbReference type="EMBL" id="ROR66392.1"/>
    </source>
</evidence>
<dbReference type="PANTHER" id="PTHR43094:SF1">
    <property type="entry name" value="AMINOTRANSFERASE CLASS-III"/>
    <property type="match status" value="1"/>
</dbReference>
<dbReference type="Gene3D" id="3.90.1150.10">
    <property type="entry name" value="Aspartate Aminotransferase, domain 1"/>
    <property type="match status" value="1"/>
</dbReference>
<dbReference type="InterPro" id="IPR005814">
    <property type="entry name" value="Aminotrans_3"/>
</dbReference>
<dbReference type="EMBL" id="RKHJ01000001">
    <property type="protein sequence ID" value="ROR66392.1"/>
    <property type="molecule type" value="Genomic_DNA"/>
</dbReference>
<dbReference type="PANTHER" id="PTHR43094">
    <property type="entry name" value="AMINOTRANSFERASE"/>
    <property type="match status" value="1"/>
</dbReference>
<dbReference type="OrthoDB" id="9801834at2"/>
<dbReference type="Proteomes" id="UP000275456">
    <property type="component" value="Unassembled WGS sequence"/>
</dbReference>
<protein>
    <submittedName>
        <fullName evidence="4">Taurine--2-oxoglutarate transaminase</fullName>
    </submittedName>
</protein>
<dbReference type="CDD" id="cd00610">
    <property type="entry name" value="OAT_like"/>
    <property type="match status" value="1"/>
</dbReference>
<proteinExistence type="inferred from homology"/>
<dbReference type="InterPro" id="IPR015422">
    <property type="entry name" value="PyrdxlP-dep_Trfase_small"/>
</dbReference>
<keyword evidence="2 3" id="KW-0663">Pyridoxal phosphate</keyword>
<keyword evidence="5" id="KW-1185">Reference proteome</keyword>
<organism evidence="4 5">
    <name type="scientific">Agrococcus jenensis</name>
    <dbReference type="NCBI Taxonomy" id="46353"/>
    <lineage>
        <taxon>Bacteria</taxon>
        <taxon>Bacillati</taxon>
        <taxon>Actinomycetota</taxon>
        <taxon>Actinomycetes</taxon>
        <taxon>Micrococcales</taxon>
        <taxon>Microbacteriaceae</taxon>
        <taxon>Agrococcus</taxon>
    </lineage>
</organism>
<dbReference type="Pfam" id="PF00202">
    <property type="entry name" value="Aminotran_3"/>
    <property type="match status" value="1"/>
</dbReference>
<dbReference type="AlphaFoldDB" id="A0A3N2AUF7"/>
<sequence length="434" mass="46939">MTSPDPDGERARELDRLILHSWSKHGTTNPFTVARGEGVRLWDYDGREYLDFSSQLVNTNIGHAHPRVVEAIQRQAAELATVAPATTNLRRGEAAERILSTIDDMAAVFFTNGGADAVENAIRMARIHTGRAKVLSHYRSYHGNTGAAVNATGDHRRVGNEFSTGHVHCFGPFLYRSEFWAESEEQECERALQHARRVIEAEGPSTFAAILVESVPGTAGILVPPAGYLQGLRELADRHGIVLILDEVMAGFGRTGRWFAHQHDGVRPDLVTFAKGVNSGYVPVGGVIMAEHILDTFRERAIPGGLTYAGHPLAAASIVASIDAMREERIVEHAAHLGADILGPGLAALAERHAVIGEVRGRGCFWALDLVADRATREPVDASVVAQLKGLLMERGYVPFAADNRLHVVPPLVMGDDDARAGLAILDEAFAALS</sequence>
<dbReference type="InterPro" id="IPR049704">
    <property type="entry name" value="Aminotrans_3_PPA_site"/>
</dbReference>
<dbReference type="GO" id="GO:0030170">
    <property type="term" value="F:pyridoxal phosphate binding"/>
    <property type="evidence" value="ECO:0007669"/>
    <property type="project" value="InterPro"/>
</dbReference>
<evidence type="ECO:0000256" key="3">
    <source>
        <dbReference type="RuleBase" id="RU003560"/>
    </source>
</evidence>
<dbReference type="InterPro" id="IPR015424">
    <property type="entry name" value="PyrdxlP-dep_Trfase"/>
</dbReference>
<name>A0A3N2AUF7_9MICO</name>
<dbReference type="PROSITE" id="PS00600">
    <property type="entry name" value="AA_TRANSFER_CLASS_3"/>
    <property type="match status" value="1"/>
</dbReference>
<evidence type="ECO:0000256" key="2">
    <source>
        <dbReference type="ARBA" id="ARBA00022898"/>
    </source>
</evidence>
<dbReference type="NCBIfam" id="NF004718">
    <property type="entry name" value="PRK06062.1"/>
    <property type="match status" value="1"/>
</dbReference>
<dbReference type="SUPFAM" id="SSF53383">
    <property type="entry name" value="PLP-dependent transferases"/>
    <property type="match status" value="1"/>
</dbReference>
<dbReference type="RefSeq" id="WP_123697385.1">
    <property type="nucleotide sequence ID" value="NZ_RKHJ01000001.1"/>
</dbReference>
<dbReference type="InterPro" id="IPR015421">
    <property type="entry name" value="PyrdxlP-dep_Trfase_major"/>
</dbReference>
<evidence type="ECO:0000256" key="1">
    <source>
        <dbReference type="ARBA" id="ARBA00008954"/>
    </source>
</evidence>
<dbReference type="PIRSF" id="PIRSF000521">
    <property type="entry name" value="Transaminase_4ab_Lys_Orn"/>
    <property type="match status" value="1"/>
</dbReference>
<comment type="similarity">
    <text evidence="1 3">Belongs to the class-III pyridoxal-phosphate-dependent aminotransferase family.</text>
</comment>
<dbReference type="GO" id="GO:0008483">
    <property type="term" value="F:transaminase activity"/>
    <property type="evidence" value="ECO:0007669"/>
    <property type="project" value="InterPro"/>
</dbReference>
<dbReference type="GO" id="GO:0005829">
    <property type="term" value="C:cytosol"/>
    <property type="evidence" value="ECO:0007669"/>
    <property type="project" value="TreeGrafter"/>
</dbReference>
<dbReference type="Gene3D" id="3.40.640.10">
    <property type="entry name" value="Type I PLP-dependent aspartate aminotransferase-like (Major domain)"/>
    <property type="match status" value="1"/>
</dbReference>
<gene>
    <name evidence="4" type="ORF">EDD26_1774</name>
</gene>
<comment type="caution">
    <text evidence="4">The sequence shown here is derived from an EMBL/GenBank/DDBJ whole genome shotgun (WGS) entry which is preliminary data.</text>
</comment>
<reference evidence="4 5" key="1">
    <citation type="submission" date="2018-11" db="EMBL/GenBank/DDBJ databases">
        <title>Sequencing the genomes of 1000 actinobacteria strains.</title>
        <authorList>
            <person name="Klenk H.-P."/>
        </authorList>
    </citation>
    <scope>NUCLEOTIDE SEQUENCE [LARGE SCALE GENOMIC DNA]</scope>
    <source>
        <strain evidence="4 5">DSM 9580</strain>
    </source>
</reference>